<gene>
    <name evidence="1" type="ORF">J2Z66_004579</name>
</gene>
<dbReference type="Proteomes" id="UP001519287">
    <property type="component" value="Unassembled WGS sequence"/>
</dbReference>
<dbReference type="RefSeq" id="WP_209974432.1">
    <property type="nucleotide sequence ID" value="NZ_JAGGLB010000016.1"/>
</dbReference>
<evidence type="ECO:0008006" key="3">
    <source>
        <dbReference type="Google" id="ProtNLM"/>
    </source>
</evidence>
<dbReference type="EMBL" id="JAGGLB010000016">
    <property type="protein sequence ID" value="MBP1992962.1"/>
    <property type="molecule type" value="Genomic_DNA"/>
</dbReference>
<accession>A0ABS4IZE0</accession>
<keyword evidence="2" id="KW-1185">Reference proteome</keyword>
<reference evidence="1 2" key="1">
    <citation type="submission" date="2021-03" db="EMBL/GenBank/DDBJ databases">
        <title>Genomic Encyclopedia of Type Strains, Phase IV (KMG-IV): sequencing the most valuable type-strain genomes for metagenomic binning, comparative biology and taxonomic classification.</title>
        <authorList>
            <person name="Goeker M."/>
        </authorList>
    </citation>
    <scope>NUCLEOTIDE SEQUENCE [LARGE SCALE GENOMIC DNA]</scope>
    <source>
        <strain evidence="1 2">DSM 26048</strain>
    </source>
</reference>
<protein>
    <recommendedName>
        <fullName evidence="3">Zasp-like motif domain-containing protein</fullName>
    </recommendedName>
</protein>
<evidence type="ECO:0000313" key="2">
    <source>
        <dbReference type="Proteomes" id="UP001519287"/>
    </source>
</evidence>
<sequence length="108" mass="12276">MIATSPVFMVNTYRANHDLYRISAARKASSVNPVAKRQQPPTPYDQTVYKQFTHKEASGISSSLEQLPPQELFNLKGSSMKPYNQYQSRLQAYQPPVPMNGLLLDRFV</sequence>
<name>A0ABS4IZE0_9BACL</name>
<evidence type="ECO:0000313" key="1">
    <source>
        <dbReference type="EMBL" id="MBP1992962.1"/>
    </source>
</evidence>
<organism evidence="1 2">
    <name type="scientific">Paenibacillus eucommiae</name>
    <dbReference type="NCBI Taxonomy" id="1355755"/>
    <lineage>
        <taxon>Bacteria</taxon>
        <taxon>Bacillati</taxon>
        <taxon>Bacillota</taxon>
        <taxon>Bacilli</taxon>
        <taxon>Bacillales</taxon>
        <taxon>Paenibacillaceae</taxon>
        <taxon>Paenibacillus</taxon>
    </lineage>
</organism>
<proteinExistence type="predicted"/>
<comment type="caution">
    <text evidence="1">The sequence shown here is derived from an EMBL/GenBank/DDBJ whole genome shotgun (WGS) entry which is preliminary data.</text>
</comment>